<sequence length="46" mass="4831">MTPEAIQLQGEKSEDIEFEPIPAGTIEERIQSAGIVGMGGAGFRLG</sequence>
<evidence type="ECO:0000313" key="1">
    <source>
        <dbReference type="EMBL" id="GAY78118.1"/>
    </source>
</evidence>
<dbReference type="InterPro" id="IPR037225">
    <property type="entry name" value="Nuo51_FMN-bd_sf"/>
</dbReference>
<evidence type="ECO:0000313" key="2">
    <source>
        <dbReference type="Proteomes" id="UP000319716"/>
    </source>
</evidence>
<name>A0A4Y1ZID6_9BACL</name>
<organism evidence="1 2">
    <name type="scientific">Sporolactobacillus inulinus</name>
    <dbReference type="NCBI Taxonomy" id="2078"/>
    <lineage>
        <taxon>Bacteria</taxon>
        <taxon>Bacillati</taxon>
        <taxon>Bacillota</taxon>
        <taxon>Bacilli</taxon>
        <taxon>Bacillales</taxon>
        <taxon>Sporolactobacillaceae</taxon>
        <taxon>Sporolactobacillus</taxon>
    </lineage>
</organism>
<reference evidence="1 2" key="1">
    <citation type="submission" date="2017-11" db="EMBL/GenBank/DDBJ databases">
        <title>Draft Genome Sequence of Sporolactobacillus inulinus NBRC 111894 Isolated from Koso, a Japanese Sugar-Vegetable Fermented Beverage.</title>
        <authorList>
            <person name="Chiou T.Y."/>
            <person name="Oshima K."/>
            <person name="Suda W."/>
            <person name="Hattori M."/>
            <person name="Takahashi T."/>
        </authorList>
    </citation>
    <scope>NUCLEOTIDE SEQUENCE [LARGE SCALE GENOMIC DNA]</scope>
    <source>
        <strain evidence="1 2">NBRC111894</strain>
    </source>
</reference>
<protein>
    <submittedName>
        <fullName evidence="1">Uncharacterized protein</fullName>
    </submittedName>
</protein>
<dbReference type="Proteomes" id="UP000319716">
    <property type="component" value="Unassembled WGS sequence"/>
</dbReference>
<dbReference type="AlphaFoldDB" id="A0A4Y1ZID6"/>
<accession>A0A4Y1ZID6</accession>
<dbReference type="SUPFAM" id="SSF142019">
    <property type="entry name" value="Nqo1 FMN-binding domain-like"/>
    <property type="match status" value="1"/>
</dbReference>
<gene>
    <name evidence="1" type="ORF">NBRC111894_3672</name>
</gene>
<dbReference type="EMBL" id="BEXB01000040">
    <property type="protein sequence ID" value="GAY78118.1"/>
    <property type="molecule type" value="Genomic_DNA"/>
</dbReference>
<proteinExistence type="predicted"/>
<comment type="caution">
    <text evidence="1">The sequence shown here is derived from an EMBL/GenBank/DDBJ whole genome shotgun (WGS) entry which is preliminary data.</text>
</comment>